<dbReference type="Ensembl" id="ENSTGUT00000039371.1">
    <property type="protein sequence ID" value="ENSTGUP00000028333.1"/>
    <property type="gene ID" value="ENSTGUG00000029563.1"/>
</dbReference>
<feature type="region of interest" description="Disordered" evidence="3">
    <location>
        <begin position="369"/>
        <end position="390"/>
    </location>
</feature>
<evidence type="ECO:0000313" key="6">
    <source>
        <dbReference type="Proteomes" id="UP000007754"/>
    </source>
</evidence>
<keyword evidence="6" id="KW-1185">Reference proteome</keyword>
<keyword evidence="1 2" id="KW-0344">Guanine-nucleotide releasing factor</keyword>
<feature type="compositionally biased region" description="Acidic residues" evidence="3">
    <location>
        <begin position="106"/>
        <end position="117"/>
    </location>
</feature>
<dbReference type="GO" id="GO:0005886">
    <property type="term" value="C:plasma membrane"/>
    <property type="evidence" value="ECO:0007669"/>
    <property type="project" value="TreeGrafter"/>
</dbReference>
<dbReference type="InterPro" id="IPR001895">
    <property type="entry name" value="RASGEF_cat_dom"/>
</dbReference>
<dbReference type="GO" id="GO:0007265">
    <property type="term" value="P:Ras protein signal transduction"/>
    <property type="evidence" value="ECO:0007669"/>
    <property type="project" value="TreeGrafter"/>
</dbReference>
<accession>A0A674H0P9</accession>
<dbReference type="PROSITE" id="PS50009">
    <property type="entry name" value="RASGEF_CAT"/>
    <property type="match status" value="1"/>
</dbReference>
<evidence type="ECO:0000313" key="5">
    <source>
        <dbReference type="Ensembl" id="ENSTGUP00000028333.1"/>
    </source>
</evidence>
<dbReference type="PANTHER" id="PTHR23113:SF16">
    <property type="entry name" value="RAS GUANYL-RELEASING PROTEIN 2"/>
    <property type="match status" value="1"/>
</dbReference>
<feature type="compositionally biased region" description="Pro residues" evidence="3">
    <location>
        <begin position="380"/>
        <end position="390"/>
    </location>
</feature>
<evidence type="ECO:0000256" key="3">
    <source>
        <dbReference type="SAM" id="MobiDB-lite"/>
    </source>
</evidence>
<feature type="compositionally biased region" description="Gly residues" evidence="3">
    <location>
        <begin position="1"/>
        <end position="77"/>
    </location>
</feature>
<feature type="domain" description="Ras-GEF" evidence="4">
    <location>
        <begin position="154"/>
        <end position="384"/>
    </location>
</feature>
<organism evidence="5 6">
    <name type="scientific">Taeniopygia guttata</name>
    <name type="common">Zebra finch</name>
    <name type="synonym">Poephila guttata</name>
    <dbReference type="NCBI Taxonomy" id="59729"/>
    <lineage>
        <taxon>Eukaryota</taxon>
        <taxon>Metazoa</taxon>
        <taxon>Chordata</taxon>
        <taxon>Craniata</taxon>
        <taxon>Vertebrata</taxon>
        <taxon>Euteleostomi</taxon>
        <taxon>Archelosauria</taxon>
        <taxon>Archosauria</taxon>
        <taxon>Dinosauria</taxon>
        <taxon>Saurischia</taxon>
        <taxon>Theropoda</taxon>
        <taxon>Coelurosauria</taxon>
        <taxon>Aves</taxon>
        <taxon>Neognathae</taxon>
        <taxon>Neoaves</taxon>
        <taxon>Telluraves</taxon>
        <taxon>Australaves</taxon>
        <taxon>Passeriformes</taxon>
        <taxon>Passeroidea</taxon>
        <taxon>Estrildidae</taxon>
        <taxon>Estrildinae</taxon>
        <taxon>Taeniopygia</taxon>
    </lineage>
</organism>
<dbReference type="GeneTree" id="ENSGT00940000159883"/>
<dbReference type="Gene3D" id="1.10.840.10">
    <property type="entry name" value="Ras guanine-nucleotide exchange factors catalytic domain"/>
    <property type="match status" value="1"/>
</dbReference>
<dbReference type="PANTHER" id="PTHR23113">
    <property type="entry name" value="GUANINE NUCLEOTIDE EXCHANGE FACTOR"/>
    <property type="match status" value="1"/>
</dbReference>
<proteinExistence type="predicted"/>
<dbReference type="InterPro" id="IPR023578">
    <property type="entry name" value="Ras_GEF_dom_sf"/>
</dbReference>
<dbReference type="AlphaFoldDB" id="A0A674H0P9"/>
<evidence type="ECO:0000256" key="1">
    <source>
        <dbReference type="ARBA" id="ARBA00022658"/>
    </source>
</evidence>
<name>A0A674H0P9_TAEGU</name>
<evidence type="ECO:0000259" key="4">
    <source>
        <dbReference type="PROSITE" id="PS50009"/>
    </source>
</evidence>
<dbReference type="Pfam" id="PF00617">
    <property type="entry name" value="RasGEF"/>
    <property type="match status" value="1"/>
</dbReference>
<dbReference type="InParanoid" id="A0A674H0P9"/>
<dbReference type="SUPFAM" id="SSF48366">
    <property type="entry name" value="Ras GEF"/>
    <property type="match status" value="1"/>
</dbReference>
<feature type="compositionally biased region" description="Gly residues" evidence="3">
    <location>
        <begin position="118"/>
        <end position="134"/>
    </location>
</feature>
<reference evidence="5" key="1">
    <citation type="submission" date="2025-08" db="UniProtKB">
        <authorList>
            <consortium name="Ensembl"/>
        </authorList>
    </citation>
    <scope>IDENTIFICATION</scope>
</reference>
<dbReference type="GO" id="GO:0005085">
    <property type="term" value="F:guanyl-nucleotide exchange factor activity"/>
    <property type="evidence" value="ECO:0007669"/>
    <property type="project" value="UniProtKB-KW"/>
</dbReference>
<dbReference type="InterPro" id="IPR036964">
    <property type="entry name" value="RASGEF_cat_dom_sf"/>
</dbReference>
<reference evidence="5" key="2">
    <citation type="submission" date="2025-09" db="UniProtKB">
        <authorList>
            <consortium name="Ensembl"/>
        </authorList>
    </citation>
    <scope>IDENTIFICATION</scope>
</reference>
<protein>
    <recommendedName>
        <fullName evidence="4">Ras-GEF domain-containing protein</fullName>
    </recommendedName>
</protein>
<sequence length="390" mass="39889">MGGHGGGTGGEMGGGHGVWGGWGAQGHGWGSQGGTRVWGGTGREIWGTGGTWGDTGGHGGDTAGGTGGHGGTQGGHGGTRRDTGDTAGGTSRPSTLARVPVRSPEEGDDAEGDDGEGDNGGGDNGGGVPGGGPAGVPVPAPPRARFSMLLEPLEPPELALLLTHLEHRGLARLRLRDIRSFARSAGTSSSPALRRLVALSNGLSRWVQLRVLRPLAAPQRAAALGQCLYLAQSLLELRNFNSLLAVVGGLGHGSIARLRRTLTLLTPPLIQLWAQLAEAVGSGGNYRGYRALLEGAGGAGGFRVPALGVHLRDLVALEAALPDWGGPGRPHPNKLRARFALQGALLAGREQGPPGTPHPDLLRLLEVRPQNHPRTTQTPPGTPKLPPETP</sequence>
<dbReference type="SMART" id="SM00147">
    <property type="entry name" value="RasGEF"/>
    <property type="match status" value="1"/>
</dbReference>
<feature type="region of interest" description="Disordered" evidence="3">
    <location>
        <begin position="1"/>
        <end position="140"/>
    </location>
</feature>
<dbReference type="InterPro" id="IPR008937">
    <property type="entry name" value="Ras-like_GEF"/>
</dbReference>
<evidence type="ECO:0000256" key="2">
    <source>
        <dbReference type="PROSITE-ProRule" id="PRU00168"/>
    </source>
</evidence>
<dbReference type="Proteomes" id="UP000007754">
    <property type="component" value="Unplaced"/>
</dbReference>